<keyword evidence="2" id="KW-0521">NADP</keyword>
<feature type="domain" description="NmrA-like" evidence="3">
    <location>
        <begin position="3"/>
        <end position="129"/>
    </location>
</feature>
<evidence type="ECO:0000313" key="4">
    <source>
        <dbReference type="EMBL" id="CDR39779.1"/>
    </source>
</evidence>
<dbReference type="SUPFAM" id="SSF51735">
    <property type="entry name" value="NAD(P)-binding Rossmann-fold domains"/>
    <property type="match status" value="1"/>
</dbReference>
<dbReference type="EMBL" id="LK052939">
    <property type="protein sequence ID" value="CDR39779.1"/>
    <property type="molecule type" value="Genomic_DNA"/>
</dbReference>
<evidence type="ECO:0000256" key="2">
    <source>
        <dbReference type="ARBA" id="ARBA00022857"/>
    </source>
</evidence>
<dbReference type="InterPro" id="IPR008030">
    <property type="entry name" value="NmrA-like"/>
</dbReference>
<reference evidence="4" key="1">
    <citation type="journal article" date="2014" name="Genome Announc.">
        <title>Draft genome sequence of Rhodosporidium toruloides CECT1137, an oleaginous yeast of biotechnological interest.</title>
        <authorList>
            <person name="Morin N."/>
            <person name="Calcas X."/>
            <person name="Devillers H."/>
            <person name="Durrens P."/>
            <person name="Sherman D.J."/>
            <person name="Nicaud J.-M."/>
            <person name="Neuveglise C."/>
        </authorList>
    </citation>
    <scope>NUCLEOTIDE SEQUENCE</scope>
    <source>
        <strain evidence="4">CECT1137</strain>
    </source>
</reference>
<sequence>MLRIAVIGATGQQGSGVVSALLKTADYAVRAISSNPASAKAQALLDTHKQAAQAGRFALVHGDLTKPDTLRDALQGTYGVFFASPSIPAGQEDAQNSEEAKQGRGVVDAAKAAGCQHFVYSGLNSMKELQAVTILIPGGFYTNLDLPLWTRRDPDGTAVFCLPVKPDAQMQWVDERFDMGNFVTAVFKRGPRITGGKTYPVMDDVLTPVDMAKQYQTVTGEPAKFEPLAVEEYLDSVRTDPEMGGPEFAKEVEDWVHHINAIKPGTTCTGATFQDLGVKATTFDNWLERTGWRVGGTEDK</sequence>
<dbReference type="AlphaFoldDB" id="A0A061AYG3"/>
<dbReference type="InterPro" id="IPR051164">
    <property type="entry name" value="NmrA-like_oxidored"/>
</dbReference>
<feature type="domain" description="NmrA-like" evidence="3">
    <location>
        <begin position="132"/>
        <end position="248"/>
    </location>
</feature>
<dbReference type="InterPro" id="IPR036291">
    <property type="entry name" value="NAD(P)-bd_dom_sf"/>
</dbReference>
<accession>A0A061AYG3</accession>
<dbReference type="PANTHER" id="PTHR42748:SF7">
    <property type="entry name" value="NMRA LIKE REDOX SENSOR 1-RELATED"/>
    <property type="match status" value="1"/>
</dbReference>
<dbReference type="PANTHER" id="PTHR42748">
    <property type="entry name" value="NITROGEN METABOLITE REPRESSION PROTEIN NMRA FAMILY MEMBER"/>
    <property type="match status" value="1"/>
</dbReference>
<dbReference type="Gene3D" id="3.40.50.720">
    <property type="entry name" value="NAD(P)-binding Rossmann-like Domain"/>
    <property type="match status" value="2"/>
</dbReference>
<protein>
    <submittedName>
        <fullName evidence="4">RHTO0S04e09274g1_1</fullName>
    </submittedName>
</protein>
<evidence type="ECO:0000256" key="1">
    <source>
        <dbReference type="ARBA" id="ARBA00006328"/>
    </source>
</evidence>
<organism evidence="4">
    <name type="scientific">Rhodotorula toruloides</name>
    <name type="common">Yeast</name>
    <name type="synonym">Rhodosporidium toruloides</name>
    <dbReference type="NCBI Taxonomy" id="5286"/>
    <lineage>
        <taxon>Eukaryota</taxon>
        <taxon>Fungi</taxon>
        <taxon>Dikarya</taxon>
        <taxon>Basidiomycota</taxon>
        <taxon>Pucciniomycotina</taxon>
        <taxon>Microbotryomycetes</taxon>
        <taxon>Sporidiobolales</taxon>
        <taxon>Sporidiobolaceae</taxon>
        <taxon>Rhodotorula</taxon>
    </lineage>
</organism>
<gene>
    <name evidence="4" type="ORF">RHTO0S_04e09274g</name>
</gene>
<proteinExistence type="inferred from homology"/>
<dbReference type="Gene3D" id="3.90.25.10">
    <property type="entry name" value="UDP-galactose 4-epimerase, domain 1"/>
    <property type="match status" value="1"/>
</dbReference>
<dbReference type="CDD" id="cd05251">
    <property type="entry name" value="NmrA_like_SDR_a"/>
    <property type="match status" value="1"/>
</dbReference>
<dbReference type="OrthoDB" id="2520778at2759"/>
<name>A0A061AYG3_RHOTO</name>
<dbReference type="Pfam" id="PF05368">
    <property type="entry name" value="NmrA"/>
    <property type="match status" value="2"/>
</dbReference>
<evidence type="ECO:0000259" key="3">
    <source>
        <dbReference type="Pfam" id="PF05368"/>
    </source>
</evidence>
<comment type="similarity">
    <text evidence="1">Belongs to the NmrA-type oxidoreductase family.</text>
</comment>